<sequence>MVRGRIRLLVAVLAALAIGCGREPAPPPHPAPAGPTPEQQAAFAVIDGVFRDCGFPIVGLPTRDLDVEEDELSMVPWIVASLGNDTLPDVMAGLRRCAELLLAATESYGRLSVKLYITDPATVAALPEPTDTATPLSRLDDYARLLELRAAPHYFLKALTIHSTGDRLDYTWPQDDRALAEETIQRRMTDWLADPAAVLGPSPYQRNRLVPGRADRLRYYRMLCGVPLDQRQKCDGPVPGIVAATVDIHTLEVTDFRMLPGLPHGYSLNRLDDPLEPDLTG</sequence>
<dbReference type="EMBL" id="QNRE01000004">
    <property type="protein sequence ID" value="RBO91534.1"/>
    <property type="molecule type" value="Genomic_DNA"/>
</dbReference>
<dbReference type="PROSITE" id="PS51257">
    <property type="entry name" value="PROKAR_LIPOPROTEIN"/>
    <property type="match status" value="1"/>
</dbReference>
<dbReference type="RefSeq" id="WP_067503104.1">
    <property type="nucleotide sequence ID" value="NZ_CP107943.1"/>
</dbReference>
<comment type="caution">
    <text evidence="1">The sequence shown here is derived from an EMBL/GenBank/DDBJ whole genome shotgun (WGS) entry which is preliminary data.</text>
</comment>
<name>A0A366DQH8_9NOCA</name>
<accession>A0A366DQH8</accession>
<dbReference type="Proteomes" id="UP000252586">
    <property type="component" value="Unassembled WGS sequence"/>
</dbReference>
<evidence type="ECO:0000313" key="1">
    <source>
        <dbReference type="EMBL" id="RBO91534.1"/>
    </source>
</evidence>
<evidence type="ECO:0000313" key="2">
    <source>
        <dbReference type="Proteomes" id="UP000252586"/>
    </source>
</evidence>
<protein>
    <recommendedName>
        <fullName evidence="3">Lipoprotein</fullName>
    </recommendedName>
</protein>
<evidence type="ECO:0008006" key="3">
    <source>
        <dbReference type="Google" id="ProtNLM"/>
    </source>
</evidence>
<dbReference type="STRING" id="1210090.GCA_001613185_00702"/>
<dbReference type="OrthoDB" id="4028160at2"/>
<reference evidence="1 2" key="1">
    <citation type="submission" date="2018-06" db="EMBL/GenBank/DDBJ databases">
        <title>Genomic Encyclopedia of Type Strains, Phase IV (KMG-IV): sequencing the most valuable type-strain genomes for metagenomic binning, comparative biology and taxonomic classification.</title>
        <authorList>
            <person name="Goeker M."/>
        </authorList>
    </citation>
    <scope>NUCLEOTIDE SEQUENCE [LARGE SCALE GENOMIC DNA]</scope>
    <source>
        <strain evidence="1 2">DSM 44599</strain>
    </source>
</reference>
<keyword evidence="2" id="KW-1185">Reference proteome</keyword>
<organism evidence="1 2">
    <name type="scientific">Nocardia puris</name>
    <dbReference type="NCBI Taxonomy" id="208602"/>
    <lineage>
        <taxon>Bacteria</taxon>
        <taxon>Bacillati</taxon>
        <taxon>Actinomycetota</taxon>
        <taxon>Actinomycetes</taxon>
        <taxon>Mycobacteriales</taxon>
        <taxon>Nocardiaceae</taxon>
        <taxon>Nocardia</taxon>
    </lineage>
</organism>
<dbReference type="AlphaFoldDB" id="A0A366DQH8"/>
<proteinExistence type="predicted"/>
<gene>
    <name evidence="1" type="ORF">DFR74_104237</name>
</gene>